<gene>
    <name evidence="1" type="ORF">MOV92_16140</name>
</gene>
<organism evidence="1 2">
    <name type="scientific">Lysobacter gummosus</name>
    <dbReference type="NCBI Taxonomy" id="262324"/>
    <lineage>
        <taxon>Bacteria</taxon>
        <taxon>Pseudomonadati</taxon>
        <taxon>Pseudomonadota</taxon>
        <taxon>Gammaproteobacteria</taxon>
        <taxon>Lysobacterales</taxon>
        <taxon>Lysobacteraceae</taxon>
        <taxon>Lysobacter</taxon>
    </lineage>
</organism>
<evidence type="ECO:0000313" key="1">
    <source>
        <dbReference type="EMBL" id="UNP28023.1"/>
    </source>
</evidence>
<reference evidence="1 2" key="1">
    <citation type="submission" date="2022-03" db="EMBL/GenBank/DDBJ databases">
        <title>Complete genome sequence of Lysobacter capsici VKM B-2533 and Lysobacter gummosus 10.1.1, promising sources of lytic agents.</title>
        <authorList>
            <person name="Tarlachkov S.V."/>
            <person name="Kudryakova I.V."/>
            <person name="Afoshin A.S."/>
            <person name="Leontyevskaya E.A."/>
            <person name="Leontyevskaya N.V."/>
        </authorList>
    </citation>
    <scope>NUCLEOTIDE SEQUENCE [LARGE SCALE GENOMIC DNA]</scope>
    <source>
        <strain evidence="1 2">10.1.1</strain>
    </source>
</reference>
<proteinExistence type="predicted"/>
<accession>A0ABY3X627</accession>
<dbReference type="EMBL" id="CP093547">
    <property type="protein sequence ID" value="UNP28023.1"/>
    <property type="molecule type" value="Genomic_DNA"/>
</dbReference>
<protein>
    <submittedName>
        <fullName evidence="1">Uncharacterized protein</fullName>
    </submittedName>
</protein>
<keyword evidence="2" id="KW-1185">Reference proteome</keyword>
<evidence type="ECO:0000313" key="2">
    <source>
        <dbReference type="Proteomes" id="UP000829194"/>
    </source>
</evidence>
<dbReference type="Proteomes" id="UP000829194">
    <property type="component" value="Chromosome"/>
</dbReference>
<sequence>MAIRNSGWTISAVNGDGWPCLLTCIRQVEVTVLPDGSEQIKQISLQIRDPRGVVLRPKSPGIFVNDFDAVTYWSADLQAP</sequence>
<dbReference type="RefSeq" id="WP_057943678.1">
    <property type="nucleotide sequence ID" value="NZ_CP011131.1"/>
</dbReference>
<name>A0ABY3X627_9GAMM</name>